<evidence type="ECO:0000259" key="2">
    <source>
        <dbReference type="PROSITE" id="PS51752"/>
    </source>
</evidence>
<name>A0ABD3FB11_9STRA</name>
<keyword evidence="4" id="KW-1185">Reference proteome</keyword>
<sequence length="446" mass="47938">MSLAGANTFSVLCYNVAGLPAILSSGDPAAYSVEMGKRISDWDIVNVQEDFNYHAYLYKQNTQKYRTATSGGVPLGSGLNTLSNLPFSTLGLDRIKWSECSNDESADCMTPKGFTLQAVQLADGAIIDVYNLHADAGTSEADQKARASNLKQLGDYITENSAGNAVIVMGDTNTRYTRKLDTIAEFVTDHKLTDGWIDYIRKGDLPKKGAEAIKCETANMTNECEVVDKIMFRSGKYVTLTLDKWNNENKAFLDKNGMALSDHPPISSTFSWSTSSDYNLSSAFGGPHGTYFTDLALTEPGQTVSSVTIRGARRVDAVRLEVSGTTDSTLSHGGTGGSPKELALKAGEHINSMEVHWGKKDGRTFVFYLKLGTNKGRSVAHGTTTDESAVVKAPAGFQLNGFYGRAGDDGIGGLGAIFTKLTGDHSQTQTQSGSEKQSQTGSETQQ</sequence>
<dbReference type="Proteomes" id="UP001632037">
    <property type="component" value="Unassembled WGS sequence"/>
</dbReference>
<dbReference type="InterPro" id="IPR036404">
    <property type="entry name" value="Jacalin-like_lectin_dom_sf"/>
</dbReference>
<evidence type="ECO:0000313" key="3">
    <source>
        <dbReference type="EMBL" id="KAL3663479.1"/>
    </source>
</evidence>
<feature type="domain" description="Jacalin-type lectin" evidence="2">
    <location>
        <begin position="278"/>
        <end position="420"/>
    </location>
</feature>
<dbReference type="Gene3D" id="3.60.10.10">
    <property type="entry name" value="Endonuclease/exonuclease/phosphatase"/>
    <property type="match status" value="1"/>
</dbReference>
<dbReference type="InterPro" id="IPR001229">
    <property type="entry name" value="Jacalin-like_lectin_dom"/>
</dbReference>
<dbReference type="AlphaFoldDB" id="A0ABD3FB11"/>
<dbReference type="Pfam" id="PF01419">
    <property type="entry name" value="Jacalin"/>
    <property type="match status" value="1"/>
</dbReference>
<dbReference type="SUPFAM" id="SSF51101">
    <property type="entry name" value="Mannose-binding lectins"/>
    <property type="match status" value="1"/>
</dbReference>
<reference evidence="3 4" key="1">
    <citation type="submission" date="2024-09" db="EMBL/GenBank/DDBJ databases">
        <title>Genome sequencing and assembly of Phytophthora oleae, isolate VK10A, causative agent of rot of olive drupes.</title>
        <authorList>
            <person name="Conti Taguali S."/>
            <person name="Riolo M."/>
            <person name="La Spada F."/>
            <person name="Cacciola S.O."/>
            <person name="Dionisio G."/>
        </authorList>
    </citation>
    <scope>NUCLEOTIDE SEQUENCE [LARGE SCALE GENOMIC DNA]</scope>
    <source>
        <strain evidence="3 4">VK10A</strain>
    </source>
</reference>
<dbReference type="EMBL" id="JBIMZQ010000027">
    <property type="protein sequence ID" value="KAL3663479.1"/>
    <property type="molecule type" value="Genomic_DNA"/>
</dbReference>
<evidence type="ECO:0000256" key="1">
    <source>
        <dbReference type="SAM" id="MobiDB-lite"/>
    </source>
</evidence>
<dbReference type="InterPro" id="IPR038772">
    <property type="entry name" value="Sph/SMPD2-like"/>
</dbReference>
<evidence type="ECO:0000313" key="4">
    <source>
        <dbReference type="Proteomes" id="UP001632037"/>
    </source>
</evidence>
<dbReference type="SUPFAM" id="SSF56219">
    <property type="entry name" value="DNase I-like"/>
    <property type="match status" value="1"/>
</dbReference>
<dbReference type="PROSITE" id="PS51752">
    <property type="entry name" value="JACALIN_LECTIN"/>
    <property type="match status" value="1"/>
</dbReference>
<protein>
    <recommendedName>
        <fullName evidence="2">Jacalin-type lectin domain-containing protein</fullName>
    </recommendedName>
</protein>
<organism evidence="3 4">
    <name type="scientific">Phytophthora oleae</name>
    <dbReference type="NCBI Taxonomy" id="2107226"/>
    <lineage>
        <taxon>Eukaryota</taxon>
        <taxon>Sar</taxon>
        <taxon>Stramenopiles</taxon>
        <taxon>Oomycota</taxon>
        <taxon>Peronosporomycetes</taxon>
        <taxon>Peronosporales</taxon>
        <taxon>Peronosporaceae</taxon>
        <taxon>Phytophthora</taxon>
    </lineage>
</organism>
<dbReference type="Gene3D" id="2.100.10.30">
    <property type="entry name" value="Jacalin-like lectin domain"/>
    <property type="match status" value="1"/>
</dbReference>
<proteinExistence type="predicted"/>
<feature type="region of interest" description="Disordered" evidence="1">
    <location>
        <begin position="424"/>
        <end position="446"/>
    </location>
</feature>
<dbReference type="Pfam" id="PF22669">
    <property type="entry name" value="Exo_endo_phos2"/>
    <property type="match status" value="1"/>
</dbReference>
<dbReference type="InterPro" id="IPR036691">
    <property type="entry name" value="Endo/exonu/phosph_ase_sf"/>
</dbReference>
<dbReference type="SMART" id="SM00915">
    <property type="entry name" value="Jacalin"/>
    <property type="match status" value="1"/>
</dbReference>
<comment type="caution">
    <text evidence="3">The sequence shown here is derived from an EMBL/GenBank/DDBJ whole genome shotgun (WGS) entry which is preliminary data.</text>
</comment>
<dbReference type="InterPro" id="IPR000300">
    <property type="entry name" value="IPPc"/>
</dbReference>
<dbReference type="PANTHER" id="PTHR16320">
    <property type="entry name" value="SPHINGOMYELINASE FAMILY MEMBER"/>
    <property type="match status" value="1"/>
</dbReference>
<gene>
    <name evidence="3" type="ORF">V7S43_011367</name>
</gene>
<accession>A0ABD3FB11</accession>
<dbReference type="PANTHER" id="PTHR16320:SF1">
    <property type="entry name" value="SPHINGOMYELINASE DDB_G0288017"/>
    <property type="match status" value="1"/>
</dbReference>